<evidence type="ECO:0000256" key="6">
    <source>
        <dbReference type="ARBA" id="ARBA00022946"/>
    </source>
</evidence>
<dbReference type="Pfam" id="PF02285">
    <property type="entry name" value="COX8"/>
    <property type="match status" value="1"/>
</dbReference>
<keyword evidence="12" id="KW-1185">Reference proteome</keyword>
<keyword evidence="5" id="KW-0999">Mitochondrion inner membrane</keyword>
<evidence type="ECO:0000256" key="8">
    <source>
        <dbReference type="ARBA" id="ARBA00023128"/>
    </source>
</evidence>
<dbReference type="GO" id="GO:0045277">
    <property type="term" value="C:respiratory chain complex IV"/>
    <property type="evidence" value="ECO:0007669"/>
    <property type="project" value="InterPro"/>
</dbReference>
<comment type="caution">
    <text evidence="11">The sequence shown here is derived from an EMBL/GenBank/DDBJ whole genome shotgun (WGS) entry which is preliminary data.</text>
</comment>
<comment type="subcellular location">
    <subcellularLocation>
        <location evidence="1">Mitochondrion inner membrane</location>
        <topology evidence="1">Single-pass membrane protein</topology>
    </subcellularLocation>
</comment>
<keyword evidence="9 10" id="KW-0472">Membrane</keyword>
<evidence type="ECO:0000256" key="1">
    <source>
        <dbReference type="ARBA" id="ARBA00004434"/>
    </source>
</evidence>
<keyword evidence="7 10" id="KW-1133">Transmembrane helix</keyword>
<evidence type="ECO:0000313" key="12">
    <source>
        <dbReference type="Proteomes" id="UP001187343"/>
    </source>
</evidence>
<evidence type="ECO:0000256" key="9">
    <source>
        <dbReference type="ARBA" id="ARBA00023136"/>
    </source>
</evidence>
<comment type="similarity">
    <text evidence="3">Belongs to the cytochrome c oxidase VIII family.</text>
</comment>
<dbReference type="EMBL" id="JAUYZG010000002">
    <property type="protein sequence ID" value="KAK2913649.1"/>
    <property type="molecule type" value="Genomic_DNA"/>
</dbReference>
<dbReference type="GO" id="GO:0006123">
    <property type="term" value="P:mitochondrial electron transport, cytochrome c to oxygen"/>
    <property type="evidence" value="ECO:0007669"/>
    <property type="project" value="InterPro"/>
</dbReference>
<comment type="pathway">
    <text evidence="2">Energy metabolism; oxidative phosphorylation.</text>
</comment>
<dbReference type="Gene3D" id="4.10.81.10">
    <property type="entry name" value="Cytochrome c oxidase, subunit 8"/>
    <property type="match status" value="1"/>
</dbReference>
<feature type="transmembrane region" description="Helical" evidence="10">
    <location>
        <begin position="38"/>
        <end position="61"/>
    </location>
</feature>
<dbReference type="AlphaFoldDB" id="A0AA88QHD3"/>
<evidence type="ECO:0000256" key="4">
    <source>
        <dbReference type="ARBA" id="ARBA00022692"/>
    </source>
</evidence>
<proteinExistence type="inferred from homology"/>
<dbReference type="Proteomes" id="UP001187343">
    <property type="component" value="Unassembled WGS sequence"/>
</dbReference>
<name>A0AA88QHD3_9TELE</name>
<dbReference type="SUPFAM" id="SSF81431">
    <property type="entry name" value="Mitochondrial cytochrome c oxidase subunit VIIIb (aka IX)"/>
    <property type="match status" value="1"/>
</dbReference>
<accession>A0AA88QHD3</accession>
<keyword evidence="6" id="KW-0809">Transit peptide</keyword>
<gene>
    <name evidence="11" type="ORF">Q8A67_002048</name>
</gene>
<evidence type="ECO:0000256" key="10">
    <source>
        <dbReference type="SAM" id="Phobius"/>
    </source>
</evidence>
<dbReference type="GO" id="GO:0005743">
    <property type="term" value="C:mitochondrial inner membrane"/>
    <property type="evidence" value="ECO:0007669"/>
    <property type="project" value="UniProtKB-SubCell"/>
</dbReference>
<evidence type="ECO:0000256" key="3">
    <source>
        <dbReference type="ARBA" id="ARBA00010117"/>
    </source>
</evidence>
<reference evidence="11" key="1">
    <citation type="submission" date="2023-08" db="EMBL/GenBank/DDBJ databases">
        <title>Chromosome-level Genome Assembly of mud carp (Cirrhinus molitorella).</title>
        <authorList>
            <person name="Liu H."/>
        </authorList>
    </citation>
    <scope>NUCLEOTIDE SEQUENCE</scope>
    <source>
        <strain evidence="11">Prfri</strain>
        <tissue evidence="11">Muscle</tissue>
    </source>
</reference>
<evidence type="ECO:0000256" key="2">
    <source>
        <dbReference type="ARBA" id="ARBA00004673"/>
    </source>
</evidence>
<protein>
    <submittedName>
        <fullName evidence="11">Uncharacterized protein</fullName>
    </submittedName>
</protein>
<evidence type="ECO:0000256" key="5">
    <source>
        <dbReference type="ARBA" id="ARBA00022792"/>
    </source>
</evidence>
<organism evidence="11 12">
    <name type="scientific">Cirrhinus molitorella</name>
    <name type="common">mud carp</name>
    <dbReference type="NCBI Taxonomy" id="172907"/>
    <lineage>
        <taxon>Eukaryota</taxon>
        <taxon>Metazoa</taxon>
        <taxon>Chordata</taxon>
        <taxon>Craniata</taxon>
        <taxon>Vertebrata</taxon>
        <taxon>Euteleostomi</taxon>
        <taxon>Actinopterygii</taxon>
        <taxon>Neopterygii</taxon>
        <taxon>Teleostei</taxon>
        <taxon>Ostariophysi</taxon>
        <taxon>Cypriniformes</taxon>
        <taxon>Cyprinidae</taxon>
        <taxon>Labeoninae</taxon>
        <taxon>Labeonini</taxon>
        <taxon>Cirrhinus</taxon>
    </lineage>
</organism>
<keyword evidence="4 10" id="KW-0812">Transmembrane</keyword>
<evidence type="ECO:0000256" key="7">
    <source>
        <dbReference type="ARBA" id="ARBA00022989"/>
    </source>
</evidence>
<evidence type="ECO:0000313" key="11">
    <source>
        <dbReference type="EMBL" id="KAK2913649.1"/>
    </source>
</evidence>
<sequence length="72" mass="7831">MMFGFVRAALKSSGFTSRKNVLTQRFYMNAKSAKGRVGVVEGVFVMAFISIAVLGPAGWILSNSCDSQRKLP</sequence>
<dbReference type="InterPro" id="IPR036548">
    <property type="entry name" value="Cyt_c_oxidase_su8_sf"/>
</dbReference>
<dbReference type="InterPro" id="IPR003205">
    <property type="entry name" value="Cyt_c_oxidase_su8"/>
</dbReference>
<keyword evidence="8" id="KW-0496">Mitochondrion</keyword>